<protein>
    <submittedName>
        <fullName evidence="2">Uncharacterized protein</fullName>
    </submittedName>
</protein>
<keyword evidence="1" id="KW-0472">Membrane</keyword>
<evidence type="ECO:0000313" key="2">
    <source>
        <dbReference type="EMBL" id="GGX74363.1"/>
    </source>
</evidence>
<keyword evidence="3" id="KW-1185">Reference proteome</keyword>
<evidence type="ECO:0000256" key="1">
    <source>
        <dbReference type="SAM" id="Phobius"/>
    </source>
</evidence>
<dbReference type="Proteomes" id="UP000600865">
    <property type="component" value="Unassembled WGS sequence"/>
</dbReference>
<name>A0A918KUK9_9PROT</name>
<accession>A0A918KUK9</accession>
<keyword evidence="1" id="KW-1133">Transmembrane helix</keyword>
<sequence length="49" mass="5245">MHPQDRNEVKVKVATRQQTLPNDAAMFGGLILLVLLSVVVLIGRSAGGM</sequence>
<feature type="transmembrane region" description="Helical" evidence="1">
    <location>
        <begin position="24"/>
        <end position="43"/>
    </location>
</feature>
<comment type="caution">
    <text evidence="2">The sequence shown here is derived from an EMBL/GenBank/DDBJ whole genome shotgun (WGS) entry which is preliminary data.</text>
</comment>
<proteinExistence type="predicted"/>
<reference evidence="2 3" key="1">
    <citation type="journal article" date="2014" name="Int. J. Syst. Evol. Microbiol.">
        <title>Complete genome sequence of Corynebacterium casei LMG S-19264T (=DSM 44701T), isolated from a smear-ripened cheese.</title>
        <authorList>
            <consortium name="US DOE Joint Genome Institute (JGI-PGF)"/>
            <person name="Walter F."/>
            <person name="Albersmeier A."/>
            <person name="Kalinowski J."/>
            <person name="Ruckert C."/>
        </authorList>
    </citation>
    <scope>NUCLEOTIDE SEQUENCE [LARGE SCALE GENOMIC DNA]</scope>
    <source>
        <strain evidence="2 3">KCTC 23968</strain>
    </source>
</reference>
<gene>
    <name evidence="2" type="ORF">GCM10011309_25620</name>
</gene>
<organism evidence="2 3">
    <name type="scientific">Litorimonas cladophorae</name>
    <dbReference type="NCBI Taxonomy" id="1220491"/>
    <lineage>
        <taxon>Bacteria</taxon>
        <taxon>Pseudomonadati</taxon>
        <taxon>Pseudomonadota</taxon>
        <taxon>Alphaproteobacteria</taxon>
        <taxon>Maricaulales</taxon>
        <taxon>Robiginitomaculaceae</taxon>
    </lineage>
</organism>
<dbReference type="AlphaFoldDB" id="A0A918KUK9"/>
<keyword evidence="1" id="KW-0812">Transmembrane</keyword>
<evidence type="ECO:0000313" key="3">
    <source>
        <dbReference type="Proteomes" id="UP000600865"/>
    </source>
</evidence>
<dbReference type="EMBL" id="BMYV01000003">
    <property type="protein sequence ID" value="GGX74363.1"/>
    <property type="molecule type" value="Genomic_DNA"/>
</dbReference>